<dbReference type="Proteomes" id="UP000188268">
    <property type="component" value="Unassembled WGS sequence"/>
</dbReference>
<feature type="non-terminal residue" evidence="2">
    <location>
        <position position="1"/>
    </location>
</feature>
<reference evidence="2 3" key="1">
    <citation type="submission" date="2013-09" db="EMBL/GenBank/DDBJ databases">
        <title>Corchorus capsularis genome sequencing.</title>
        <authorList>
            <person name="Alam M."/>
            <person name="Haque M.S."/>
            <person name="Islam M.S."/>
            <person name="Emdad E.M."/>
            <person name="Islam M.M."/>
            <person name="Ahmed B."/>
            <person name="Halim A."/>
            <person name="Hossen Q.M.M."/>
            <person name="Hossain M.Z."/>
            <person name="Ahmed R."/>
            <person name="Khan M.M."/>
            <person name="Islam R."/>
            <person name="Rashid M.M."/>
            <person name="Khan S.A."/>
            <person name="Rahman M.S."/>
            <person name="Alam M."/>
        </authorList>
    </citation>
    <scope>NUCLEOTIDE SEQUENCE [LARGE SCALE GENOMIC DNA]</scope>
    <source>
        <strain evidence="3">cv. CVL-1</strain>
        <tissue evidence="2">Whole seedling</tissue>
    </source>
</reference>
<feature type="region of interest" description="Disordered" evidence="1">
    <location>
        <begin position="1"/>
        <end position="24"/>
    </location>
</feature>
<dbReference type="AlphaFoldDB" id="A0A1R3K4D2"/>
<organism evidence="2 3">
    <name type="scientific">Corchorus capsularis</name>
    <name type="common">Jute</name>
    <dbReference type="NCBI Taxonomy" id="210143"/>
    <lineage>
        <taxon>Eukaryota</taxon>
        <taxon>Viridiplantae</taxon>
        <taxon>Streptophyta</taxon>
        <taxon>Embryophyta</taxon>
        <taxon>Tracheophyta</taxon>
        <taxon>Spermatophyta</taxon>
        <taxon>Magnoliopsida</taxon>
        <taxon>eudicotyledons</taxon>
        <taxon>Gunneridae</taxon>
        <taxon>Pentapetalae</taxon>
        <taxon>rosids</taxon>
        <taxon>malvids</taxon>
        <taxon>Malvales</taxon>
        <taxon>Malvaceae</taxon>
        <taxon>Grewioideae</taxon>
        <taxon>Apeibeae</taxon>
        <taxon>Corchorus</taxon>
    </lineage>
</organism>
<comment type="caution">
    <text evidence="2">The sequence shown here is derived from an EMBL/GenBank/DDBJ whole genome shotgun (WGS) entry which is preliminary data.</text>
</comment>
<evidence type="ECO:0000256" key="1">
    <source>
        <dbReference type="SAM" id="MobiDB-lite"/>
    </source>
</evidence>
<protein>
    <submittedName>
        <fullName evidence="2">Uncharacterized protein</fullName>
    </submittedName>
</protein>
<name>A0A1R3K4D2_COCAP</name>
<sequence length="24" mass="2878">TPPLKMAVPRWKPRKHPQRKNPKS</sequence>
<accession>A0A1R3K4D2</accession>
<evidence type="ECO:0000313" key="2">
    <source>
        <dbReference type="EMBL" id="OMP01949.1"/>
    </source>
</evidence>
<dbReference type="EMBL" id="AWWV01006327">
    <property type="protein sequence ID" value="OMP01949.1"/>
    <property type="molecule type" value="Genomic_DNA"/>
</dbReference>
<dbReference type="Gramene" id="OMP01949">
    <property type="protein sequence ID" value="OMP01949"/>
    <property type="gene ID" value="CCACVL1_02976"/>
</dbReference>
<keyword evidence="3" id="KW-1185">Reference proteome</keyword>
<evidence type="ECO:0000313" key="3">
    <source>
        <dbReference type="Proteomes" id="UP000188268"/>
    </source>
</evidence>
<feature type="compositionally biased region" description="Basic residues" evidence="1">
    <location>
        <begin position="11"/>
        <end position="24"/>
    </location>
</feature>
<gene>
    <name evidence="2" type="ORF">CCACVL1_02976</name>
</gene>
<proteinExistence type="predicted"/>